<sequence>MIFGSSVGVICTQDRAQAAHAMAAVLEAAGYPVHCQVLPSGPDTAEALPAAAGALARHRCDVLITLAAPPAALGALRHAARQADLTGWVHADPVGAADGGTLLTAAVEAGVRYEYAPAAPDDWRPVLLALGPHVARKESPS</sequence>
<gene>
    <name evidence="1" type="ORF">SBRY_10168</name>
</gene>
<comment type="caution">
    <text evidence="1">The sequence shown here is derived from an EMBL/GenBank/DDBJ whole genome shotgun (WGS) entry which is preliminary data.</text>
</comment>
<reference evidence="1" key="1">
    <citation type="submission" date="2021-06" db="EMBL/GenBank/DDBJ databases">
        <authorList>
            <person name="Arsene-Ploetze F."/>
        </authorList>
    </citation>
    <scope>NUCLEOTIDE SEQUENCE</scope>
    <source>
        <strain evidence="1">SBRY1</strain>
    </source>
</reference>
<accession>A0A9W4E1F8</accession>
<name>A0A9W4E1F8_9ACTN</name>
<dbReference type="Proteomes" id="UP001153328">
    <property type="component" value="Unassembled WGS sequence"/>
</dbReference>
<evidence type="ECO:0000313" key="1">
    <source>
        <dbReference type="EMBL" id="CAG7598533.1"/>
    </source>
</evidence>
<dbReference type="AlphaFoldDB" id="A0A9W4E1F8"/>
<protein>
    <submittedName>
        <fullName evidence="1">Uncharacterized protein</fullName>
    </submittedName>
</protein>
<dbReference type="EMBL" id="CAJVAX010000001">
    <property type="protein sequence ID" value="CAG7598533.1"/>
    <property type="molecule type" value="Genomic_DNA"/>
</dbReference>
<organism evidence="1 2">
    <name type="scientific">Actinacidiphila bryophytorum</name>
    <dbReference type="NCBI Taxonomy" id="1436133"/>
    <lineage>
        <taxon>Bacteria</taxon>
        <taxon>Bacillati</taxon>
        <taxon>Actinomycetota</taxon>
        <taxon>Actinomycetes</taxon>
        <taxon>Kitasatosporales</taxon>
        <taxon>Streptomycetaceae</taxon>
        <taxon>Actinacidiphila</taxon>
    </lineage>
</organism>
<keyword evidence="2" id="KW-1185">Reference proteome</keyword>
<evidence type="ECO:0000313" key="2">
    <source>
        <dbReference type="Proteomes" id="UP001153328"/>
    </source>
</evidence>
<proteinExistence type="predicted"/>